<organism evidence="9 10">
    <name type="scientific">Sandaracinus amylolyticus</name>
    <dbReference type="NCBI Taxonomy" id="927083"/>
    <lineage>
        <taxon>Bacteria</taxon>
        <taxon>Pseudomonadati</taxon>
        <taxon>Myxococcota</taxon>
        <taxon>Polyangia</taxon>
        <taxon>Polyangiales</taxon>
        <taxon>Sandaracinaceae</taxon>
        <taxon>Sandaracinus</taxon>
    </lineage>
</organism>
<name>A0A0F6W668_9BACT</name>
<keyword evidence="6 7" id="KW-0472">Membrane</keyword>
<evidence type="ECO:0000313" key="10">
    <source>
        <dbReference type="Proteomes" id="UP000034883"/>
    </source>
</evidence>
<feature type="compositionally biased region" description="Basic residues" evidence="8">
    <location>
        <begin position="350"/>
        <end position="365"/>
    </location>
</feature>
<feature type="transmembrane region" description="Helical" evidence="7">
    <location>
        <begin position="269"/>
        <end position="291"/>
    </location>
</feature>
<dbReference type="GO" id="GO:0005886">
    <property type="term" value="C:plasma membrane"/>
    <property type="evidence" value="ECO:0007669"/>
    <property type="project" value="UniProtKB-SubCell"/>
</dbReference>
<dbReference type="HAMAP" id="MF_01147">
    <property type="entry name" value="Lgt"/>
    <property type="match status" value="1"/>
</dbReference>
<feature type="transmembrane region" description="Helical" evidence="7">
    <location>
        <begin position="22"/>
        <end position="45"/>
    </location>
</feature>
<comment type="function">
    <text evidence="7">Catalyzes the transfer of the diacylglyceryl group from phosphatidylglycerol to the sulfhydryl group of the N-terminal cysteine of a prolipoprotein, the first step in the formation of mature lipoproteins.</text>
</comment>
<evidence type="ECO:0000256" key="2">
    <source>
        <dbReference type="ARBA" id="ARBA00022475"/>
    </source>
</evidence>
<proteinExistence type="inferred from homology"/>
<keyword evidence="9" id="KW-0449">Lipoprotein</keyword>
<dbReference type="InterPro" id="IPR001640">
    <property type="entry name" value="Lgt"/>
</dbReference>
<dbReference type="GO" id="GO:0042158">
    <property type="term" value="P:lipoprotein biosynthetic process"/>
    <property type="evidence" value="ECO:0007669"/>
    <property type="project" value="UniProtKB-UniRule"/>
</dbReference>
<keyword evidence="3 7" id="KW-0808">Transferase</keyword>
<evidence type="ECO:0000256" key="1">
    <source>
        <dbReference type="ARBA" id="ARBA00007150"/>
    </source>
</evidence>
<reference evidence="9 10" key="1">
    <citation type="submission" date="2015-03" db="EMBL/GenBank/DDBJ databases">
        <title>Genome assembly of Sandaracinus amylolyticus DSM 53668.</title>
        <authorList>
            <person name="Sharma G."/>
            <person name="Subramanian S."/>
        </authorList>
    </citation>
    <scope>NUCLEOTIDE SEQUENCE [LARGE SCALE GENOMIC DNA]</scope>
    <source>
        <strain evidence="9 10">DSM 53668</strain>
    </source>
</reference>
<keyword evidence="10" id="KW-1185">Reference proteome</keyword>
<evidence type="ECO:0000256" key="5">
    <source>
        <dbReference type="ARBA" id="ARBA00022989"/>
    </source>
</evidence>
<dbReference type="PANTHER" id="PTHR30589:SF0">
    <property type="entry name" value="PHOSPHATIDYLGLYCEROL--PROLIPOPROTEIN DIACYLGLYCERYL TRANSFERASE"/>
    <property type="match status" value="1"/>
</dbReference>
<comment type="subcellular location">
    <subcellularLocation>
        <location evidence="7">Cell membrane</location>
        <topology evidence="7">Multi-pass membrane protein</topology>
    </subcellularLocation>
</comment>
<evidence type="ECO:0000256" key="8">
    <source>
        <dbReference type="SAM" id="MobiDB-lite"/>
    </source>
</evidence>
<evidence type="ECO:0000256" key="6">
    <source>
        <dbReference type="ARBA" id="ARBA00023136"/>
    </source>
</evidence>
<dbReference type="STRING" id="927083.DB32_005451"/>
<dbReference type="AlphaFoldDB" id="A0A0F6W668"/>
<dbReference type="Proteomes" id="UP000034883">
    <property type="component" value="Chromosome"/>
</dbReference>
<dbReference type="Pfam" id="PF01790">
    <property type="entry name" value="LGT"/>
    <property type="match status" value="1"/>
</dbReference>
<feature type="transmembrane region" description="Helical" evidence="7">
    <location>
        <begin position="146"/>
        <end position="164"/>
    </location>
</feature>
<comment type="similarity">
    <text evidence="1 7">Belongs to the Lgt family.</text>
</comment>
<feature type="transmembrane region" description="Helical" evidence="7">
    <location>
        <begin position="66"/>
        <end position="85"/>
    </location>
</feature>
<evidence type="ECO:0000256" key="4">
    <source>
        <dbReference type="ARBA" id="ARBA00022692"/>
    </source>
</evidence>
<evidence type="ECO:0000313" key="9">
    <source>
        <dbReference type="EMBL" id="AKF08302.1"/>
    </source>
</evidence>
<dbReference type="KEGG" id="samy:DB32_005451"/>
<accession>A0A0F6W668</accession>
<dbReference type="UniPathway" id="UPA00664"/>
<sequence>MRRAHLFPSFRGIRVHWDMNPIIARIGAIELRWYGLLFATGLLLCAWKAPHYFKLWGLPKHHAERLTLWVPIGMLLGAHYIHLIFYEWDGLFDLSIEVNSLWPLDVHLGRFWALGSGLASHGGGLGCLLALWIFWQRNGKQLGIAFHRYADAVMMVAIWVFPWVRLGNFFNHELVGRVTEGPWAVQFTDWGRDATGAFVARGYLEPRHPVVLYEAILYFAELAFATLWFQPRFARKLRPGATFYLFLMIHFTLRFIAEFAKESQGVDDGWLLNMGHLLSLPIVLVCAYLIFGTKRFNILTPLTAEEKAKIDESARLAEEYDARLDAEKSGEPLPESAAKEEKPDAAAARAKARKKGKPNKGRADA</sequence>
<evidence type="ECO:0000256" key="7">
    <source>
        <dbReference type="HAMAP-Rule" id="MF_01147"/>
    </source>
</evidence>
<feature type="transmembrane region" description="Helical" evidence="7">
    <location>
        <begin position="210"/>
        <end position="229"/>
    </location>
</feature>
<keyword evidence="4 7" id="KW-0812">Transmembrane</keyword>
<dbReference type="EC" id="2.5.1.145" evidence="7"/>
<feature type="transmembrane region" description="Helical" evidence="7">
    <location>
        <begin position="241"/>
        <end position="257"/>
    </location>
</feature>
<gene>
    <name evidence="7" type="primary">lgt</name>
    <name evidence="9" type="ORF">DB32_005451</name>
</gene>
<comment type="pathway">
    <text evidence="7">Protein modification; lipoprotein biosynthesis (diacylglyceryl transfer).</text>
</comment>
<evidence type="ECO:0000256" key="3">
    <source>
        <dbReference type="ARBA" id="ARBA00022679"/>
    </source>
</evidence>
<dbReference type="EMBL" id="CP011125">
    <property type="protein sequence ID" value="AKF08302.1"/>
    <property type="molecule type" value="Genomic_DNA"/>
</dbReference>
<dbReference type="GO" id="GO:0008961">
    <property type="term" value="F:phosphatidylglycerol-prolipoprotein diacylglyceryl transferase activity"/>
    <property type="evidence" value="ECO:0007669"/>
    <property type="project" value="UniProtKB-UniRule"/>
</dbReference>
<feature type="binding site" evidence="7">
    <location>
        <position position="165"/>
    </location>
    <ligand>
        <name>a 1,2-diacyl-sn-glycero-3-phospho-(1'-sn-glycerol)</name>
        <dbReference type="ChEBI" id="CHEBI:64716"/>
    </ligand>
</feature>
<keyword evidence="5 7" id="KW-1133">Transmembrane helix</keyword>
<comment type="catalytic activity">
    <reaction evidence="7">
        <text>L-cysteinyl-[prolipoprotein] + a 1,2-diacyl-sn-glycero-3-phospho-(1'-sn-glycerol) = an S-1,2-diacyl-sn-glyceryl-L-cysteinyl-[prolipoprotein] + sn-glycerol 1-phosphate + H(+)</text>
        <dbReference type="Rhea" id="RHEA:56712"/>
        <dbReference type="Rhea" id="RHEA-COMP:14679"/>
        <dbReference type="Rhea" id="RHEA-COMP:14680"/>
        <dbReference type="ChEBI" id="CHEBI:15378"/>
        <dbReference type="ChEBI" id="CHEBI:29950"/>
        <dbReference type="ChEBI" id="CHEBI:57685"/>
        <dbReference type="ChEBI" id="CHEBI:64716"/>
        <dbReference type="ChEBI" id="CHEBI:140658"/>
        <dbReference type="EC" id="2.5.1.145"/>
    </reaction>
</comment>
<feature type="region of interest" description="Disordered" evidence="8">
    <location>
        <begin position="324"/>
        <end position="365"/>
    </location>
</feature>
<keyword evidence="2 7" id="KW-1003">Cell membrane</keyword>
<feature type="transmembrane region" description="Helical" evidence="7">
    <location>
        <begin position="111"/>
        <end position="134"/>
    </location>
</feature>
<dbReference type="PANTHER" id="PTHR30589">
    <property type="entry name" value="PROLIPOPROTEIN DIACYLGLYCERYL TRANSFERASE"/>
    <property type="match status" value="1"/>
</dbReference>
<protein>
    <recommendedName>
        <fullName evidence="7">Phosphatidylglycerol--prolipoprotein diacylglyceryl transferase</fullName>
        <ecNumber evidence="7">2.5.1.145</ecNumber>
    </recommendedName>
</protein>